<proteinExistence type="predicted"/>
<evidence type="ECO:0008006" key="4">
    <source>
        <dbReference type="Google" id="ProtNLM"/>
    </source>
</evidence>
<keyword evidence="3" id="KW-1185">Reference proteome</keyword>
<dbReference type="RefSeq" id="WP_208881130.1">
    <property type="nucleotide sequence ID" value="NZ_CP031320.1"/>
</dbReference>
<evidence type="ECO:0000313" key="2">
    <source>
        <dbReference type="EMBL" id="AXK35157.1"/>
    </source>
</evidence>
<sequence>MPITRGPRLPYGYGLRLLPGYGLRPPDGHAPGPVLARAGLTASKAALLLAGCGVLGAALLAVRLSGLSLPDMSPLVPTAVLAVPLAWFACGHRRAGRAEVAAAAQPDALAVDTHGVALRCHGRGPVRYAWSQVRRLDAGAGRNAGWLRLWLVDGVPAPRSVPAPRRTSEGALLVLEFGDGADRETVAEAVREYAPPGVRVRL</sequence>
<dbReference type="EMBL" id="CP031320">
    <property type="protein sequence ID" value="AXK35157.1"/>
    <property type="molecule type" value="Genomic_DNA"/>
</dbReference>
<feature type="transmembrane region" description="Helical" evidence="1">
    <location>
        <begin position="72"/>
        <end position="90"/>
    </location>
</feature>
<gene>
    <name evidence="2" type="ORF">DVA86_23440</name>
</gene>
<evidence type="ECO:0000313" key="3">
    <source>
        <dbReference type="Proteomes" id="UP000254425"/>
    </source>
</evidence>
<dbReference type="AlphaFoldDB" id="A0A345XU41"/>
<keyword evidence="1" id="KW-1133">Transmembrane helix</keyword>
<evidence type="ECO:0000256" key="1">
    <source>
        <dbReference type="SAM" id="Phobius"/>
    </source>
</evidence>
<dbReference type="Proteomes" id="UP000254425">
    <property type="component" value="Chromosome"/>
</dbReference>
<name>A0A345XU41_9ACTN</name>
<reference evidence="2 3" key="1">
    <citation type="submission" date="2018-07" db="EMBL/GenBank/DDBJ databases">
        <title>Draft genome of the type strain Streptomyces armeniacus ATCC 15676.</title>
        <authorList>
            <person name="Labana P."/>
            <person name="Gosse J.T."/>
            <person name="Boddy C.N."/>
        </authorList>
    </citation>
    <scope>NUCLEOTIDE SEQUENCE [LARGE SCALE GENOMIC DNA]</scope>
    <source>
        <strain evidence="2 3">ATCC 15676</strain>
    </source>
</reference>
<organism evidence="2 3">
    <name type="scientific">Streptomyces armeniacus</name>
    <dbReference type="NCBI Taxonomy" id="83291"/>
    <lineage>
        <taxon>Bacteria</taxon>
        <taxon>Bacillati</taxon>
        <taxon>Actinomycetota</taxon>
        <taxon>Actinomycetes</taxon>
        <taxon>Kitasatosporales</taxon>
        <taxon>Streptomycetaceae</taxon>
        <taxon>Streptomyces</taxon>
    </lineage>
</organism>
<feature type="transmembrane region" description="Helical" evidence="1">
    <location>
        <begin position="45"/>
        <end position="66"/>
    </location>
</feature>
<dbReference type="KEGG" id="sarm:DVA86_23440"/>
<keyword evidence="1" id="KW-0812">Transmembrane</keyword>
<keyword evidence="1" id="KW-0472">Membrane</keyword>
<protein>
    <recommendedName>
        <fullName evidence="4">PH domain-containing protein</fullName>
    </recommendedName>
</protein>
<accession>A0A345XU41</accession>